<dbReference type="SUPFAM" id="SSF53335">
    <property type="entry name" value="S-adenosyl-L-methionine-dependent methyltransferases"/>
    <property type="match status" value="1"/>
</dbReference>
<keyword evidence="2" id="KW-0808">Transferase</keyword>
<dbReference type="GO" id="GO:0005737">
    <property type="term" value="C:cytoplasm"/>
    <property type="evidence" value="ECO:0007669"/>
    <property type="project" value="TreeGrafter"/>
</dbReference>
<sequence length="229" mass="23897">MANLARVGPRLSPRVGRGSLTVLDPTAGSCGLLLAAAALGATELVGVDCDAAAFQGAAAEFARHGLPAPQLLEGDVLTKRALGALTTPTTYDAILCDPPYGMGAPVLREGEVVAERSSSAEPSDEITGAVLELAEVVLAPGGRLVLFVPARGDDVSLSLEALLEKRLPSAHRPHLRLVHGRKQRFATRRSRRADFHGVPTALMGGGAFVRWLCCLERVDDGATAGETSF</sequence>
<dbReference type="PANTHER" id="PTHR13370:SF3">
    <property type="entry name" value="TRNA (GUANINE(10)-N2)-METHYLTRANSFERASE HOMOLOG"/>
    <property type="match status" value="1"/>
</dbReference>
<gene>
    <name evidence="3" type="ORF">Ctob_014471</name>
</gene>
<comment type="caution">
    <text evidence="3">The sequence shown here is derived from an EMBL/GenBank/DDBJ whole genome shotgun (WGS) entry which is preliminary data.</text>
</comment>
<dbReference type="PANTHER" id="PTHR13370">
    <property type="entry name" value="RNA METHYLASE-RELATED"/>
    <property type="match status" value="1"/>
</dbReference>
<dbReference type="Proteomes" id="UP000037460">
    <property type="component" value="Unassembled WGS sequence"/>
</dbReference>
<dbReference type="GO" id="GO:0003676">
    <property type="term" value="F:nucleic acid binding"/>
    <property type="evidence" value="ECO:0007669"/>
    <property type="project" value="InterPro"/>
</dbReference>
<evidence type="ECO:0000313" key="4">
    <source>
        <dbReference type="Proteomes" id="UP000037460"/>
    </source>
</evidence>
<keyword evidence="1" id="KW-0489">Methyltransferase</keyword>
<organism evidence="3 4">
    <name type="scientific">Chrysochromulina tobinii</name>
    <dbReference type="NCBI Taxonomy" id="1460289"/>
    <lineage>
        <taxon>Eukaryota</taxon>
        <taxon>Haptista</taxon>
        <taxon>Haptophyta</taxon>
        <taxon>Prymnesiophyceae</taxon>
        <taxon>Prymnesiales</taxon>
        <taxon>Chrysochromulinaceae</taxon>
        <taxon>Chrysochromulina</taxon>
    </lineage>
</organism>
<dbReference type="AlphaFoldDB" id="A0A0M0KTY4"/>
<dbReference type="GO" id="GO:0032259">
    <property type="term" value="P:methylation"/>
    <property type="evidence" value="ECO:0007669"/>
    <property type="project" value="UniProtKB-KW"/>
</dbReference>
<dbReference type="Pfam" id="PF03602">
    <property type="entry name" value="Cons_hypoth95"/>
    <property type="match status" value="1"/>
</dbReference>
<evidence type="ECO:0000256" key="1">
    <source>
        <dbReference type="ARBA" id="ARBA00022603"/>
    </source>
</evidence>
<dbReference type="InterPro" id="IPR002052">
    <property type="entry name" value="DNA_methylase_N6_adenine_CS"/>
</dbReference>
<dbReference type="EMBL" id="JWZX01000578">
    <property type="protein sequence ID" value="KOO42295.1"/>
    <property type="molecule type" value="Genomic_DNA"/>
</dbReference>
<protein>
    <submittedName>
        <fullName evidence="3">Uncharacterized protein</fullName>
    </submittedName>
</protein>
<name>A0A0M0KTY4_9EUKA</name>
<evidence type="ECO:0000256" key="2">
    <source>
        <dbReference type="ARBA" id="ARBA00022679"/>
    </source>
</evidence>
<dbReference type="OrthoDB" id="207382at2759"/>
<reference evidence="4" key="1">
    <citation type="journal article" date="2015" name="PLoS Genet.">
        <title>Genome Sequence and Transcriptome Analyses of Chrysochromulina tobin: Metabolic Tools for Enhanced Algal Fitness in the Prominent Order Prymnesiales (Haptophyceae).</title>
        <authorList>
            <person name="Hovde B.T."/>
            <person name="Deodato C.R."/>
            <person name="Hunsperger H.M."/>
            <person name="Ryken S.A."/>
            <person name="Yost W."/>
            <person name="Jha R.K."/>
            <person name="Patterson J."/>
            <person name="Monnat R.J. Jr."/>
            <person name="Barlow S.B."/>
            <person name="Starkenburg S.R."/>
            <person name="Cattolico R.A."/>
        </authorList>
    </citation>
    <scope>NUCLEOTIDE SEQUENCE</scope>
    <source>
        <strain evidence="4">CCMP291</strain>
    </source>
</reference>
<proteinExistence type="predicted"/>
<dbReference type="PROSITE" id="PS00092">
    <property type="entry name" value="N6_MTASE"/>
    <property type="match status" value="1"/>
</dbReference>
<keyword evidence="4" id="KW-1185">Reference proteome</keyword>
<accession>A0A0M0KTY4</accession>
<dbReference type="Gene3D" id="3.40.50.150">
    <property type="entry name" value="Vaccinia Virus protein VP39"/>
    <property type="match status" value="1"/>
</dbReference>
<evidence type="ECO:0000313" key="3">
    <source>
        <dbReference type="EMBL" id="KOO42295.1"/>
    </source>
</evidence>
<dbReference type="PRINTS" id="PR00507">
    <property type="entry name" value="N12N6MTFRASE"/>
</dbReference>
<dbReference type="InterPro" id="IPR029063">
    <property type="entry name" value="SAM-dependent_MTases_sf"/>
</dbReference>
<dbReference type="GO" id="GO:0008168">
    <property type="term" value="F:methyltransferase activity"/>
    <property type="evidence" value="ECO:0007669"/>
    <property type="project" value="UniProtKB-KW"/>
</dbReference>